<comment type="caution">
    <text evidence="16">The sequence shown here is derived from an EMBL/GenBank/DDBJ whole genome shotgun (WGS) entry which is preliminary data.</text>
</comment>
<dbReference type="InterPro" id="IPR036097">
    <property type="entry name" value="HisK_dim/P_sf"/>
</dbReference>
<feature type="domain" description="Histidine kinase" evidence="15">
    <location>
        <begin position="495"/>
        <end position="715"/>
    </location>
</feature>
<evidence type="ECO:0000256" key="12">
    <source>
        <dbReference type="ARBA" id="ARBA00023136"/>
    </source>
</evidence>
<dbReference type="EC" id="2.7.13.3" evidence="4"/>
<dbReference type="PRINTS" id="PR00344">
    <property type="entry name" value="BCTRLSENSOR"/>
</dbReference>
<keyword evidence="8" id="KW-0547">Nucleotide-binding</keyword>
<dbReference type="SUPFAM" id="SSF47384">
    <property type="entry name" value="Homodimeric domain of signal transducing histidine kinase"/>
    <property type="match status" value="1"/>
</dbReference>
<feature type="coiled-coil region" evidence="13">
    <location>
        <begin position="461"/>
        <end position="488"/>
    </location>
</feature>
<dbReference type="SMART" id="SM00388">
    <property type="entry name" value="HisKA"/>
    <property type="match status" value="1"/>
</dbReference>
<protein>
    <recommendedName>
        <fullName evidence="4">histidine kinase</fullName>
        <ecNumber evidence="4">2.7.13.3</ecNumber>
    </recommendedName>
</protein>
<dbReference type="InterPro" id="IPR003661">
    <property type="entry name" value="HisK_dim/P_dom"/>
</dbReference>
<sequence>MNLFAITGIINGLVGGIEALIMFIKGKRKFHYLWGIFCFSVSIWGLGSYMIAITDKPADAIFWWKVTYVGVILIPIFLVHFTHGFLEITKRGFILLFYVLGTIFLILDLFSNFFINDVKFVFGQFYYISSPTFSYALFVLFFLGLAIYSLFRLWQYYKISLGAKRAQLKYIFAALLFGFMGGAVSFLPVYNINIYPAFNITASLGFSIVVYAIVVHRLMDIKLVFRRYSVFLFSLFTVTITALSIKYIFFTFFFDIFYWADFVVLVLAITFFPVIRDIFYRLANKHFFSSLYESQEVIATLSDKLRSTLELSTIFDFIHESLGGAFHSKSFGILGYNEKQDNYFIQYNQGFKVDKRKRFPNNSSLHKLFISRNEPMVVEEIRRAYYGQQTKDIIDLMIKYEVSILSPLNIKGKTIGLIVLGAKESGDMYNDEDLKVLRTVGAQAAISMENALLYRETINFNVKLAEEVERATFDLKAANEKLKKLDAAKSEFISIASHQLRTPLTVIKGYISMMLEGNFGKLTANESQALEKVYDSNERLIQLVENLLNISRIESGRLQFTYEVMNLEDLIESVFEELSNPAKKKGLALTFNHPAEPLPPVKIDEEKIRQVLMNLVDNAIKYTKKGAVTLDIKKSHNNIHFCVTDSGMGIDKSDMPNLFRKFSRGQGTSVVHTEGTGLGLYVARQMVKAHNGKIWAASAGKEKGAKFCFKIPINTD</sequence>
<dbReference type="InterPro" id="IPR003018">
    <property type="entry name" value="GAF"/>
</dbReference>
<keyword evidence="9" id="KW-0418">Kinase</keyword>
<proteinExistence type="predicted"/>
<comment type="subcellular location">
    <subcellularLocation>
        <location evidence="2">Cell membrane</location>
    </subcellularLocation>
    <subcellularLocation>
        <location evidence="3">Membrane raft</location>
        <topology evidence="3">Multi-pass membrane protein</topology>
    </subcellularLocation>
</comment>
<evidence type="ECO:0000256" key="2">
    <source>
        <dbReference type="ARBA" id="ARBA00004236"/>
    </source>
</evidence>
<organism evidence="16 17">
    <name type="scientific">Candidatus Falkowbacteria bacterium CG11_big_fil_rev_8_21_14_0_20_39_10</name>
    <dbReference type="NCBI Taxonomy" id="1974570"/>
    <lineage>
        <taxon>Bacteria</taxon>
        <taxon>Candidatus Falkowiibacteriota</taxon>
    </lineage>
</organism>
<dbReference type="GO" id="GO:0005524">
    <property type="term" value="F:ATP binding"/>
    <property type="evidence" value="ECO:0007669"/>
    <property type="project" value="UniProtKB-KW"/>
</dbReference>
<evidence type="ECO:0000256" key="5">
    <source>
        <dbReference type="ARBA" id="ARBA00022475"/>
    </source>
</evidence>
<dbReference type="InterPro" id="IPR004358">
    <property type="entry name" value="Sig_transdc_His_kin-like_C"/>
</dbReference>
<keyword evidence="14" id="KW-1133">Transmembrane helix</keyword>
<feature type="transmembrane region" description="Helical" evidence="14">
    <location>
        <begin position="31"/>
        <end position="54"/>
    </location>
</feature>
<dbReference type="Gene3D" id="1.10.287.130">
    <property type="match status" value="1"/>
</dbReference>
<keyword evidence="12 14" id="KW-0472">Membrane</keyword>
<keyword evidence="6" id="KW-0597">Phosphoprotein</keyword>
<keyword evidence="11" id="KW-0902">Two-component regulatory system</keyword>
<dbReference type="Gene3D" id="3.30.565.10">
    <property type="entry name" value="Histidine kinase-like ATPase, C-terminal domain"/>
    <property type="match status" value="1"/>
</dbReference>
<evidence type="ECO:0000256" key="1">
    <source>
        <dbReference type="ARBA" id="ARBA00000085"/>
    </source>
</evidence>
<dbReference type="Pfam" id="PF00512">
    <property type="entry name" value="HisKA"/>
    <property type="match status" value="1"/>
</dbReference>
<feature type="transmembrane region" description="Helical" evidence="14">
    <location>
        <begin position="6"/>
        <end position="24"/>
    </location>
</feature>
<feature type="transmembrane region" description="Helical" evidence="14">
    <location>
        <begin position="256"/>
        <end position="275"/>
    </location>
</feature>
<reference evidence="16 17" key="1">
    <citation type="submission" date="2017-09" db="EMBL/GenBank/DDBJ databases">
        <title>Depth-based differentiation of microbial function through sediment-hosted aquifers and enrichment of novel symbionts in the deep terrestrial subsurface.</title>
        <authorList>
            <person name="Probst A.J."/>
            <person name="Ladd B."/>
            <person name="Jarett J.K."/>
            <person name="Geller-Mcgrath D.E."/>
            <person name="Sieber C.M."/>
            <person name="Emerson J.B."/>
            <person name="Anantharaman K."/>
            <person name="Thomas B.C."/>
            <person name="Malmstrom R."/>
            <person name="Stieglmeier M."/>
            <person name="Klingl A."/>
            <person name="Woyke T."/>
            <person name="Ryan C.M."/>
            <person name="Banfield J.F."/>
        </authorList>
    </citation>
    <scope>NUCLEOTIDE SEQUENCE [LARGE SCALE GENOMIC DNA]</scope>
    <source>
        <strain evidence="16">CG11_big_fil_rev_8_21_14_0_20_39_10</strain>
    </source>
</reference>
<keyword evidence="7" id="KW-0808">Transferase</keyword>
<evidence type="ECO:0000313" key="17">
    <source>
        <dbReference type="Proteomes" id="UP000230869"/>
    </source>
</evidence>
<dbReference type="InterPro" id="IPR005467">
    <property type="entry name" value="His_kinase_dom"/>
</dbReference>
<dbReference type="SUPFAM" id="SSF55874">
    <property type="entry name" value="ATPase domain of HSP90 chaperone/DNA topoisomerase II/histidine kinase"/>
    <property type="match status" value="1"/>
</dbReference>
<dbReference type="InterPro" id="IPR029016">
    <property type="entry name" value="GAF-like_dom_sf"/>
</dbReference>
<dbReference type="FunFam" id="1.10.287.130:FF:000001">
    <property type="entry name" value="Two-component sensor histidine kinase"/>
    <property type="match status" value="1"/>
</dbReference>
<feature type="transmembrane region" description="Helical" evidence="14">
    <location>
        <begin position="60"/>
        <end position="81"/>
    </location>
</feature>
<dbReference type="PROSITE" id="PS50109">
    <property type="entry name" value="HIS_KIN"/>
    <property type="match status" value="1"/>
</dbReference>
<dbReference type="InterPro" id="IPR031621">
    <property type="entry name" value="HisKA_7TM"/>
</dbReference>
<evidence type="ECO:0000256" key="8">
    <source>
        <dbReference type="ARBA" id="ARBA00022741"/>
    </source>
</evidence>
<keyword evidence="10" id="KW-0067">ATP-binding</keyword>
<keyword evidence="13" id="KW-0175">Coiled coil</keyword>
<evidence type="ECO:0000256" key="7">
    <source>
        <dbReference type="ARBA" id="ARBA00022679"/>
    </source>
</evidence>
<dbReference type="InterPro" id="IPR036890">
    <property type="entry name" value="HATPase_C_sf"/>
</dbReference>
<dbReference type="Proteomes" id="UP000230869">
    <property type="component" value="Unassembled WGS sequence"/>
</dbReference>
<dbReference type="GO" id="GO:0000155">
    <property type="term" value="F:phosphorelay sensor kinase activity"/>
    <property type="evidence" value="ECO:0007669"/>
    <property type="project" value="InterPro"/>
</dbReference>
<dbReference type="EMBL" id="PCWW01000042">
    <property type="protein sequence ID" value="PIR13348.1"/>
    <property type="molecule type" value="Genomic_DNA"/>
</dbReference>
<dbReference type="InterPro" id="IPR003594">
    <property type="entry name" value="HATPase_dom"/>
</dbReference>
<dbReference type="Gene3D" id="3.30.450.40">
    <property type="match status" value="1"/>
</dbReference>
<gene>
    <name evidence="16" type="ORF">COV49_02555</name>
</gene>
<dbReference type="SMART" id="SM00387">
    <property type="entry name" value="HATPase_c"/>
    <property type="match status" value="1"/>
</dbReference>
<evidence type="ECO:0000256" key="3">
    <source>
        <dbReference type="ARBA" id="ARBA00004314"/>
    </source>
</evidence>
<keyword evidence="14" id="KW-0812">Transmembrane</keyword>
<dbReference type="Pfam" id="PF16927">
    <property type="entry name" value="HisKA_7TM"/>
    <property type="match status" value="1"/>
</dbReference>
<dbReference type="PANTHER" id="PTHR43547:SF2">
    <property type="entry name" value="HYBRID SIGNAL TRANSDUCTION HISTIDINE KINASE C"/>
    <property type="match status" value="1"/>
</dbReference>
<dbReference type="Pfam" id="PF13185">
    <property type="entry name" value="GAF_2"/>
    <property type="match status" value="1"/>
</dbReference>
<evidence type="ECO:0000256" key="11">
    <source>
        <dbReference type="ARBA" id="ARBA00023012"/>
    </source>
</evidence>
<evidence type="ECO:0000259" key="15">
    <source>
        <dbReference type="PROSITE" id="PS50109"/>
    </source>
</evidence>
<dbReference type="SUPFAM" id="SSF55781">
    <property type="entry name" value="GAF domain-like"/>
    <property type="match status" value="1"/>
</dbReference>
<feature type="transmembrane region" description="Helical" evidence="14">
    <location>
        <begin position="228"/>
        <end position="250"/>
    </location>
</feature>
<dbReference type="AlphaFoldDB" id="A0A2M6K8U4"/>
<accession>A0A2M6K8U4</accession>
<evidence type="ECO:0000256" key="13">
    <source>
        <dbReference type="SAM" id="Coils"/>
    </source>
</evidence>
<feature type="transmembrane region" description="Helical" evidence="14">
    <location>
        <begin position="166"/>
        <end position="188"/>
    </location>
</feature>
<feature type="transmembrane region" description="Helical" evidence="14">
    <location>
        <begin position="135"/>
        <end position="154"/>
    </location>
</feature>
<evidence type="ECO:0000256" key="6">
    <source>
        <dbReference type="ARBA" id="ARBA00022553"/>
    </source>
</evidence>
<dbReference type="GO" id="GO:0045121">
    <property type="term" value="C:membrane raft"/>
    <property type="evidence" value="ECO:0007669"/>
    <property type="project" value="UniProtKB-SubCell"/>
</dbReference>
<dbReference type="FunFam" id="3.30.565.10:FF:000023">
    <property type="entry name" value="PAS domain-containing sensor histidine kinase"/>
    <property type="match status" value="1"/>
</dbReference>
<comment type="catalytic activity">
    <reaction evidence="1">
        <text>ATP + protein L-histidine = ADP + protein N-phospho-L-histidine.</text>
        <dbReference type="EC" id="2.7.13.3"/>
    </reaction>
</comment>
<dbReference type="CDD" id="cd00082">
    <property type="entry name" value="HisKA"/>
    <property type="match status" value="1"/>
</dbReference>
<evidence type="ECO:0000256" key="9">
    <source>
        <dbReference type="ARBA" id="ARBA00022777"/>
    </source>
</evidence>
<evidence type="ECO:0000313" key="16">
    <source>
        <dbReference type="EMBL" id="PIR13348.1"/>
    </source>
</evidence>
<feature type="transmembrane region" description="Helical" evidence="14">
    <location>
        <begin position="93"/>
        <end position="115"/>
    </location>
</feature>
<keyword evidence="5" id="KW-1003">Cell membrane</keyword>
<evidence type="ECO:0000256" key="10">
    <source>
        <dbReference type="ARBA" id="ARBA00022840"/>
    </source>
</evidence>
<feature type="transmembrane region" description="Helical" evidence="14">
    <location>
        <begin position="194"/>
        <end position="216"/>
    </location>
</feature>
<dbReference type="Pfam" id="PF02518">
    <property type="entry name" value="HATPase_c"/>
    <property type="match status" value="1"/>
</dbReference>
<dbReference type="GO" id="GO:0005886">
    <property type="term" value="C:plasma membrane"/>
    <property type="evidence" value="ECO:0007669"/>
    <property type="project" value="UniProtKB-SubCell"/>
</dbReference>
<dbReference type="PANTHER" id="PTHR43547">
    <property type="entry name" value="TWO-COMPONENT HISTIDINE KINASE"/>
    <property type="match status" value="1"/>
</dbReference>
<name>A0A2M6K8U4_9BACT</name>
<evidence type="ECO:0000256" key="14">
    <source>
        <dbReference type="SAM" id="Phobius"/>
    </source>
</evidence>
<evidence type="ECO:0000256" key="4">
    <source>
        <dbReference type="ARBA" id="ARBA00012438"/>
    </source>
</evidence>